<evidence type="ECO:0000313" key="1">
    <source>
        <dbReference type="EMBL" id="GAV25421.1"/>
    </source>
</evidence>
<dbReference type="PROSITE" id="PS51257">
    <property type="entry name" value="PROKAR_LIPOPROTEIN"/>
    <property type="match status" value="1"/>
</dbReference>
<dbReference type="InterPro" id="IPR015943">
    <property type="entry name" value="WD40/YVTN_repeat-like_dom_sf"/>
</dbReference>
<dbReference type="STRING" id="661089.ciss_13540"/>
<dbReference type="RefSeq" id="WP_075865574.1">
    <property type="nucleotide sequence ID" value="NZ_BDJL01000038.1"/>
</dbReference>
<evidence type="ECO:0000313" key="2">
    <source>
        <dbReference type="Proteomes" id="UP000187338"/>
    </source>
</evidence>
<dbReference type="Gene3D" id="2.130.10.10">
    <property type="entry name" value="YVTN repeat-like/Quinoprotein amine dehydrogenase"/>
    <property type="match status" value="1"/>
</dbReference>
<organism evidence="1 2">
    <name type="scientific">Carboxydothermus islandicus</name>
    <dbReference type="NCBI Taxonomy" id="661089"/>
    <lineage>
        <taxon>Bacteria</taxon>
        <taxon>Bacillati</taxon>
        <taxon>Bacillota</taxon>
        <taxon>Clostridia</taxon>
        <taxon>Thermoanaerobacterales</taxon>
        <taxon>Thermoanaerobacteraceae</taxon>
        <taxon>Carboxydothermus</taxon>
    </lineage>
</organism>
<protein>
    <submittedName>
        <fullName evidence="1">Lipoprotein</fullName>
    </submittedName>
</protein>
<dbReference type="OrthoDB" id="290345at2"/>
<dbReference type="AlphaFoldDB" id="A0A1L8D2W1"/>
<accession>A0A1L8D2W1</accession>
<proteinExistence type="predicted"/>
<reference evidence="2" key="1">
    <citation type="submission" date="2016-12" db="EMBL/GenBank/DDBJ databases">
        <title>Draft Genome Sequences od Carboxydothermus pertinax and islandicus, Hydrogenogenic Carboxydotrophic Bacteria.</title>
        <authorList>
            <person name="Fukuyama Y."/>
            <person name="Ohmae K."/>
            <person name="Yoneda Y."/>
            <person name="Yoshida T."/>
            <person name="Sako Y."/>
        </authorList>
    </citation>
    <scope>NUCLEOTIDE SEQUENCE [LARGE SCALE GENOMIC DNA]</scope>
    <source>
        <strain evidence="2">SET</strain>
    </source>
</reference>
<sequence length="345" mass="40505">MGSILKKTMVFFIITTILSGCWPNVERNKKNLFRIDNFQVKITQYPLPEGFFRPFWIGGTTVFAQQGQDYPKKFISLYESKDLKNYNVVVQFSNQFGQFFINPKNNKEIYFISYTGEKGVYKSKDGGKWHKIFQGRVEKIIFDPKSPDTCYLIQNKEPKGVKVFISRDGGEHWNFKFSVQEIFYATQLFINSLNEKQIYITARNGLWESLDGGKHWQNVFLYGEPRGIAFDPVDLKNLYFIDGRGLYRLREGKIEEVKLPAIHQEEEILAINGRDDTKKIFVLTLKEINKSHYEISLYQIYENKAKIIASLENSERILEEIIFDSENPNNLYIFSYKNLFKITLK</sequence>
<dbReference type="Proteomes" id="UP000187338">
    <property type="component" value="Unassembled WGS sequence"/>
</dbReference>
<dbReference type="CDD" id="cd15482">
    <property type="entry name" value="Sialidase_non-viral"/>
    <property type="match status" value="1"/>
</dbReference>
<dbReference type="SUPFAM" id="SSF110296">
    <property type="entry name" value="Oligoxyloglucan reducing end-specific cellobiohydrolase"/>
    <property type="match status" value="1"/>
</dbReference>
<gene>
    <name evidence="1" type="ORF">ciss_13540</name>
</gene>
<name>A0A1L8D2W1_9THEO</name>
<keyword evidence="2" id="KW-1185">Reference proteome</keyword>
<comment type="caution">
    <text evidence="1">The sequence shown here is derived from an EMBL/GenBank/DDBJ whole genome shotgun (WGS) entry which is preliminary data.</text>
</comment>
<keyword evidence="1" id="KW-0449">Lipoprotein</keyword>
<dbReference type="EMBL" id="BDJL01000038">
    <property type="protein sequence ID" value="GAV25421.1"/>
    <property type="molecule type" value="Genomic_DNA"/>
</dbReference>